<dbReference type="AlphaFoldDB" id="A0A9W6QZX2"/>
<name>A0A9W6QZX2_9PSEU</name>
<protein>
    <submittedName>
        <fullName evidence="2">Uncharacterized protein</fullName>
    </submittedName>
</protein>
<organism evidence="2 3">
    <name type="scientific">Amycolatopsis taiwanensis</name>
    <dbReference type="NCBI Taxonomy" id="342230"/>
    <lineage>
        <taxon>Bacteria</taxon>
        <taxon>Bacillati</taxon>
        <taxon>Actinomycetota</taxon>
        <taxon>Actinomycetes</taxon>
        <taxon>Pseudonocardiales</taxon>
        <taxon>Pseudonocardiaceae</taxon>
        <taxon>Amycolatopsis</taxon>
    </lineage>
</organism>
<sequence length="71" mass="7953">MGGDPLPLPGIGHQQTRFDQPITCRDQVEQPHRHAAHERDNRAAPWWRTEQETPVASEHILGIGVAGQEKP</sequence>
<gene>
    <name evidence="2" type="ORF">Atai01_32330</name>
</gene>
<accession>A0A9W6QZX2</accession>
<dbReference type="Proteomes" id="UP001165136">
    <property type="component" value="Unassembled WGS sequence"/>
</dbReference>
<evidence type="ECO:0000256" key="1">
    <source>
        <dbReference type="SAM" id="MobiDB-lite"/>
    </source>
</evidence>
<proteinExistence type="predicted"/>
<feature type="compositionally biased region" description="Basic and acidic residues" evidence="1">
    <location>
        <begin position="29"/>
        <end position="42"/>
    </location>
</feature>
<keyword evidence="3" id="KW-1185">Reference proteome</keyword>
<reference evidence="2" key="1">
    <citation type="submission" date="2023-03" db="EMBL/GenBank/DDBJ databases">
        <title>Amycolatopsis taiwanensis NBRC 103393.</title>
        <authorList>
            <person name="Ichikawa N."/>
            <person name="Sato H."/>
            <person name="Tonouchi N."/>
        </authorList>
    </citation>
    <scope>NUCLEOTIDE SEQUENCE</scope>
    <source>
        <strain evidence="2">NBRC 103393</strain>
    </source>
</reference>
<feature type="region of interest" description="Disordered" evidence="1">
    <location>
        <begin position="29"/>
        <end position="55"/>
    </location>
</feature>
<evidence type="ECO:0000313" key="2">
    <source>
        <dbReference type="EMBL" id="GLY66614.1"/>
    </source>
</evidence>
<evidence type="ECO:0000313" key="3">
    <source>
        <dbReference type="Proteomes" id="UP001165136"/>
    </source>
</evidence>
<comment type="caution">
    <text evidence="2">The sequence shown here is derived from an EMBL/GenBank/DDBJ whole genome shotgun (WGS) entry which is preliminary data.</text>
</comment>
<dbReference type="EMBL" id="BSTI01000006">
    <property type="protein sequence ID" value="GLY66614.1"/>
    <property type="molecule type" value="Genomic_DNA"/>
</dbReference>